<keyword evidence="5" id="KW-0175">Coiled coil</keyword>
<dbReference type="HOGENOM" id="CLU_015030_0_0_1"/>
<keyword evidence="4 6" id="KW-0472">Membrane</keyword>
<evidence type="ECO:0000313" key="8">
    <source>
        <dbReference type="EMBL" id="EDV95969.1"/>
    </source>
</evidence>
<gene>
    <name evidence="8" type="primary">Dgri\GH15478</name>
    <name evidence="8" type="ORF">Dgri_GH15478</name>
</gene>
<feature type="transmembrane region" description="Helical" evidence="6">
    <location>
        <begin position="18"/>
        <end position="40"/>
    </location>
</feature>
<dbReference type="InterPro" id="IPR012858">
    <property type="entry name" value="DC_STAMP-like"/>
</dbReference>
<feature type="transmembrane region" description="Helical" evidence="6">
    <location>
        <begin position="52"/>
        <end position="70"/>
    </location>
</feature>
<dbReference type="PANTHER" id="PTHR21041:SF9">
    <property type="entry name" value="DENDRITIC CELL-SPECIFIC TRANSMEMBRANE PROTEIN-LIKE DOMAIN-CONTAINING PROTEIN"/>
    <property type="match status" value="1"/>
</dbReference>
<dbReference type="PANTHER" id="PTHR21041">
    <property type="entry name" value="DENDRITIC CELL-SPECIFIC TRANSMEMBRANE PROTEIN"/>
    <property type="match status" value="1"/>
</dbReference>
<feature type="coiled-coil region" evidence="5">
    <location>
        <begin position="141"/>
        <end position="168"/>
    </location>
</feature>
<dbReference type="AlphaFoldDB" id="B4J2B0"/>
<dbReference type="OMA" id="DAKDNCM"/>
<keyword evidence="3 6" id="KW-1133">Transmembrane helix</keyword>
<keyword evidence="9" id="KW-1185">Reference proteome</keyword>
<dbReference type="OrthoDB" id="6598372at2759"/>
<feature type="transmembrane region" description="Helical" evidence="6">
    <location>
        <begin position="320"/>
        <end position="341"/>
    </location>
</feature>
<evidence type="ECO:0000259" key="7">
    <source>
        <dbReference type="Pfam" id="PF07782"/>
    </source>
</evidence>
<name>B4J2B0_DROGR</name>
<feature type="domain" description="Dendritic cell-specific transmembrane protein-like" evidence="7">
    <location>
        <begin position="349"/>
        <end position="538"/>
    </location>
</feature>
<evidence type="ECO:0000256" key="4">
    <source>
        <dbReference type="ARBA" id="ARBA00023136"/>
    </source>
</evidence>
<feature type="transmembrane region" description="Helical" evidence="6">
    <location>
        <begin position="494"/>
        <end position="515"/>
    </location>
</feature>
<organism evidence="9">
    <name type="scientific">Drosophila grimshawi</name>
    <name type="common">Hawaiian fruit fly</name>
    <name type="synonym">Idiomyia grimshawi</name>
    <dbReference type="NCBI Taxonomy" id="7222"/>
    <lineage>
        <taxon>Eukaryota</taxon>
        <taxon>Metazoa</taxon>
        <taxon>Ecdysozoa</taxon>
        <taxon>Arthropoda</taxon>
        <taxon>Hexapoda</taxon>
        <taxon>Insecta</taxon>
        <taxon>Pterygota</taxon>
        <taxon>Neoptera</taxon>
        <taxon>Endopterygota</taxon>
        <taxon>Diptera</taxon>
        <taxon>Brachycera</taxon>
        <taxon>Muscomorpha</taxon>
        <taxon>Ephydroidea</taxon>
        <taxon>Drosophilidae</taxon>
        <taxon>Drosophila</taxon>
        <taxon>Hawaiian Drosophila</taxon>
    </lineage>
</organism>
<sequence length="659" mass="75804">MHNFKRPKESPENWPTKWIISLIICGYLTGLGLVLLWYEWHPTERKQDLTQLWLIFVLLALICTTMLFSRPVRCILALTLPSLSSSRGRALLITLACLLAGLGPTANILANLMAMLRSLACGQELLRQAVGQMLDVALEPVRAVQSAIELLLNELRRVLRQMMELLLRLQGYLLIIIDTLRTCAAWLKSVVELCNSKGTTPWKRCQRSAVAAMAKCRAKMGIFRSICHATKLFLALCYPAKLVDVFCSGFWDASWNILDTLLERYYEFVAQLEQMFDVSISFEHEFYFHTNASKNLSDVGEEIIGDISDRLGPFTMLQGWLDLLCWLMLFAVLIKAIYFYLRYMLSLRYQNIYLMSSFYAVDRQWQAQGQLPVLPLKRLERRQYLKLTSLRLTGYECLMLVENAFFMSVTCVQLGSICLVDYSLFWLLDTIAFYGEQQDELEIPAYVDVEVEGGGFVGDIMRGIVQAFRPITQKTTLDTKACLPQPMEPNYGNYIKILIICLVAWLILLTEPYMLRLRHLIMQRFYPERAFERALYLHQRILKERDSFLKSARRRARAVFRYQQANSPNSCLSWLIAKLCCSSRIRCDTEGCQGLYCEVCYSKSKNNCCLCKRPIDYGDVSDISEVQDSSDDPEAVSFTQLQASPCGGNYRKQEHKKET</sequence>
<dbReference type="eggNOG" id="KOG3726">
    <property type="taxonomic scope" value="Eukaryota"/>
</dbReference>
<evidence type="ECO:0000256" key="6">
    <source>
        <dbReference type="SAM" id="Phobius"/>
    </source>
</evidence>
<accession>B4J2B0</accession>
<protein>
    <submittedName>
        <fullName evidence="8">GH15478</fullName>
    </submittedName>
</protein>
<evidence type="ECO:0000256" key="2">
    <source>
        <dbReference type="ARBA" id="ARBA00022692"/>
    </source>
</evidence>
<dbReference type="Proteomes" id="UP000001070">
    <property type="component" value="Unassembled WGS sequence"/>
</dbReference>
<dbReference type="InParanoid" id="B4J2B0"/>
<evidence type="ECO:0000256" key="1">
    <source>
        <dbReference type="ARBA" id="ARBA00004141"/>
    </source>
</evidence>
<dbReference type="Pfam" id="PF07782">
    <property type="entry name" value="DC_STAMP"/>
    <property type="match status" value="1"/>
</dbReference>
<dbReference type="InterPro" id="IPR051856">
    <property type="entry name" value="CSR-E3_Ligase_Protein"/>
</dbReference>
<evidence type="ECO:0000313" key="9">
    <source>
        <dbReference type="Proteomes" id="UP000001070"/>
    </source>
</evidence>
<comment type="subcellular location">
    <subcellularLocation>
        <location evidence="1">Membrane</location>
        <topology evidence="1">Multi-pass membrane protein</topology>
    </subcellularLocation>
</comment>
<dbReference type="EMBL" id="CH916366">
    <property type="protein sequence ID" value="EDV95969.1"/>
    <property type="molecule type" value="Genomic_DNA"/>
</dbReference>
<proteinExistence type="predicted"/>
<dbReference type="GO" id="GO:0016020">
    <property type="term" value="C:membrane"/>
    <property type="evidence" value="ECO:0007669"/>
    <property type="project" value="UniProtKB-SubCell"/>
</dbReference>
<dbReference type="PhylomeDB" id="B4J2B0"/>
<evidence type="ECO:0000256" key="5">
    <source>
        <dbReference type="SAM" id="Coils"/>
    </source>
</evidence>
<feature type="transmembrane region" description="Helical" evidence="6">
    <location>
        <begin position="90"/>
        <end position="110"/>
    </location>
</feature>
<evidence type="ECO:0000256" key="3">
    <source>
        <dbReference type="ARBA" id="ARBA00022989"/>
    </source>
</evidence>
<keyword evidence="2 6" id="KW-0812">Transmembrane</keyword>
<reference evidence="8 9" key="1">
    <citation type="journal article" date="2007" name="Nature">
        <title>Evolution of genes and genomes on the Drosophila phylogeny.</title>
        <authorList>
            <consortium name="Drosophila 12 Genomes Consortium"/>
            <person name="Clark A.G."/>
            <person name="Eisen M.B."/>
            <person name="Smith D.R."/>
            <person name="Bergman C.M."/>
            <person name="Oliver B."/>
            <person name="Markow T.A."/>
            <person name="Kaufman T.C."/>
            <person name="Kellis M."/>
            <person name="Gelbart W."/>
            <person name="Iyer V.N."/>
            <person name="Pollard D.A."/>
            <person name="Sackton T.B."/>
            <person name="Larracuente A.M."/>
            <person name="Singh N.D."/>
            <person name="Abad J.P."/>
            <person name="Abt D.N."/>
            <person name="Adryan B."/>
            <person name="Aguade M."/>
            <person name="Akashi H."/>
            <person name="Anderson W.W."/>
            <person name="Aquadro C.F."/>
            <person name="Ardell D.H."/>
            <person name="Arguello R."/>
            <person name="Artieri C.G."/>
            <person name="Barbash D.A."/>
            <person name="Barker D."/>
            <person name="Barsanti P."/>
            <person name="Batterham P."/>
            <person name="Batzoglou S."/>
            <person name="Begun D."/>
            <person name="Bhutkar A."/>
            <person name="Blanco E."/>
            <person name="Bosak S.A."/>
            <person name="Bradley R.K."/>
            <person name="Brand A.D."/>
            <person name="Brent M.R."/>
            <person name="Brooks A.N."/>
            <person name="Brown R.H."/>
            <person name="Butlin R.K."/>
            <person name="Caggese C."/>
            <person name="Calvi B.R."/>
            <person name="Bernardo de Carvalho A."/>
            <person name="Caspi A."/>
            <person name="Castrezana S."/>
            <person name="Celniker S.E."/>
            <person name="Chang J.L."/>
            <person name="Chapple C."/>
            <person name="Chatterji S."/>
            <person name="Chinwalla A."/>
            <person name="Civetta A."/>
            <person name="Clifton S.W."/>
            <person name="Comeron J.M."/>
            <person name="Costello J.C."/>
            <person name="Coyne J.A."/>
            <person name="Daub J."/>
            <person name="David R.G."/>
            <person name="Delcher A.L."/>
            <person name="Delehaunty K."/>
            <person name="Do C.B."/>
            <person name="Ebling H."/>
            <person name="Edwards K."/>
            <person name="Eickbush T."/>
            <person name="Evans J.D."/>
            <person name="Filipski A."/>
            <person name="Findeiss S."/>
            <person name="Freyhult E."/>
            <person name="Fulton L."/>
            <person name="Fulton R."/>
            <person name="Garcia A.C."/>
            <person name="Gardiner A."/>
            <person name="Garfield D.A."/>
            <person name="Garvin B.E."/>
            <person name="Gibson G."/>
            <person name="Gilbert D."/>
            <person name="Gnerre S."/>
            <person name="Godfrey J."/>
            <person name="Good R."/>
            <person name="Gotea V."/>
            <person name="Gravely B."/>
            <person name="Greenberg A.J."/>
            <person name="Griffiths-Jones S."/>
            <person name="Gross S."/>
            <person name="Guigo R."/>
            <person name="Gustafson E.A."/>
            <person name="Haerty W."/>
            <person name="Hahn M.W."/>
            <person name="Halligan D.L."/>
            <person name="Halpern A.L."/>
            <person name="Halter G.M."/>
            <person name="Han M.V."/>
            <person name="Heger A."/>
            <person name="Hillier L."/>
            <person name="Hinrichs A.S."/>
            <person name="Holmes I."/>
            <person name="Hoskins R.A."/>
            <person name="Hubisz M.J."/>
            <person name="Hultmark D."/>
            <person name="Huntley M.A."/>
            <person name="Jaffe D.B."/>
            <person name="Jagadeeshan S."/>
            <person name="Jeck W.R."/>
            <person name="Johnson J."/>
            <person name="Jones C.D."/>
            <person name="Jordan W.C."/>
            <person name="Karpen G.H."/>
            <person name="Kataoka E."/>
            <person name="Keightley P.D."/>
            <person name="Kheradpour P."/>
            <person name="Kirkness E.F."/>
            <person name="Koerich L.B."/>
            <person name="Kristiansen K."/>
            <person name="Kudrna D."/>
            <person name="Kulathinal R.J."/>
            <person name="Kumar S."/>
            <person name="Kwok R."/>
            <person name="Lander E."/>
            <person name="Langley C.H."/>
            <person name="Lapoint R."/>
            <person name="Lazzaro B.P."/>
            <person name="Lee S.J."/>
            <person name="Levesque L."/>
            <person name="Li R."/>
            <person name="Lin C.F."/>
            <person name="Lin M.F."/>
            <person name="Lindblad-Toh K."/>
            <person name="Llopart A."/>
            <person name="Long M."/>
            <person name="Low L."/>
            <person name="Lozovsky E."/>
            <person name="Lu J."/>
            <person name="Luo M."/>
            <person name="Machado C.A."/>
            <person name="Makalowski W."/>
            <person name="Marzo M."/>
            <person name="Matsuda M."/>
            <person name="Matzkin L."/>
            <person name="McAllister B."/>
            <person name="McBride C.S."/>
            <person name="McKernan B."/>
            <person name="McKernan K."/>
            <person name="Mendez-Lago M."/>
            <person name="Minx P."/>
            <person name="Mollenhauer M.U."/>
            <person name="Montooth K."/>
            <person name="Mount S.M."/>
            <person name="Mu X."/>
            <person name="Myers E."/>
            <person name="Negre B."/>
            <person name="Newfeld S."/>
            <person name="Nielsen R."/>
            <person name="Noor M.A."/>
            <person name="O'Grady P."/>
            <person name="Pachter L."/>
            <person name="Papaceit M."/>
            <person name="Parisi M.J."/>
            <person name="Parisi M."/>
            <person name="Parts L."/>
            <person name="Pedersen J.S."/>
            <person name="Pesole G."/>
            <person name="Phillippy A.M."/>
            <person name="Ponting C.P."/>
            <person name="Pop M."/>
            <person name="Porcelli D."/>
            <person name="Powell J.R."/>
            <person name="Prohaska S."/>
            <person name="Pruitt K."/>
            <person name="Puig M."/>
            <person name="Quesneville H."/>
            <person name="Ram K.R."/>
            <person name="Rand D."/>
            <person name="Rasmussen M.D."/>
            <person name="Reed L.K."/>
            <person name="Reenan R."/>
            <person name="Reily A."/>
            <person name="Remington K.A."/>
            <person name="Rieger T.T."/>
            <person name="Ritchie M.G."/>
            <person name="Robin C."/>
            <person name="Rogers Y.H."/>
            <person name="Rohde C."/>
            <person name="Rozas J."/>
            <person name="Rubenfield M.J."/>
            <person name="Ruiz A."/>
            <person name="Russo S."/>
            <person name="Salzberg S.L."/>
            <person name="Sanchez-Gracia A."/>
            <person name="Saranga D.J."/>
            <person name="Sato H."/>
            <person name="Schaeffer S.W."/>
            <person name="Schatz M.C."/>
            <person name="Schlenke T."/>
            <person name="Schwartz R."/>
            <person name="Segarra C."/>
            <person name="Singh R.S."/>
            <person name="Sirot L."/>
            <person name="Sirota M."/>
            <person name="Sisneros N.B."/>
            <person name="Smith C.D."/>
            <person name="Smith T.F."/>
            <person name="Spieth J."/>
            <person name="Stage D.E."/>
            <person name="Stark A."/>
            <person name="Stephan W."/>
            <person name="Strausberg R.L."/>
            <person name="Strempel S."/>
            <person name="Sturgill D."/>
            <person name="Sutton G."/>
            <person name="Sutton G.G."/>
            <person name="Tao W."/>
            <person name="Teichmann S."/>
            <person name="Tobari Y.N."/>
            <person name="Tomimura Y."/>
            <person name="Tsolas J.M."/>
            <person name="Valente V.L."/>
            <person name="Venter E."/>
            <person name="Venter J.C."/>
            <person name="Vicario S."/>
            <person name="Vieira F.G."/>
            <person name="Vilella A.J."/>
            <person name="Villasante A."/>
            <person name="Walenz B."/>
            <person name="Wang J."/>
            <person name="Wasserman M."/>
            <person name="Watts T."/>
            <person name="Wilson D."/>
            <person name="Wilson R.K."/>
            <person name="Wing R.A."/>
            <person name="Wolfner M.F."/>
            <person name="Wong A."/>
            <person name="Wong G.K."/>
            <person name="Wu C.I."/>
            <person name="Wu G."/>
            <person name="Yamamoto D."/>
            <person name="Yang H.P."/>
            <person name="Yang S.P."/>
            <person name="Yorke J.A."/>
            <person name="Yoshida K."/>
            <person name="Zdobnov E."/>
            <person name="Zhang P."/>
            <person name="Zhang Y."/>
            <person name="Zimin A.V."/>
            <person name="Baldwin J."/>
            <person name="Abdouelleil A."/>
            <person name="Abdulkadir J."/>
            <person name="Abebe A."/>
            <person name="Abera B."/>
            <person name="Abreu J."/>
            <person name="Acer S.C."/>
            <person name="Aftuck L."/>
            <person name="Alexander A."/>
            <person name="An P."/>
            <person name="Anderson E."/>
            <person name="Anderson S."/>
            <person name="Arachi H."/>
            <person name="Azer M."/>
            <person name="Bachantsang P."/>
            <person name="Barry A."/>
            <person name="Bayul T."/>
            <person name="Berlin A."/>
            <person name="Bessette D."/>
            <person name="Bloom T."/>
            <person name="Blye J."/>
            <person name="Boguslavskiy L."/>
            <person name="Bonnet C."/>
            <person name="Boukhgalter B."/>
            <person name="Bourzgui I."/>
            <person name="Brown A."/>
            <person name="Cahill P."/>
            <person name="Channer S."/>
            <person name="Cheshatsang Y."/>
            <person name="Chuda L."/>
            <person name="Citroen M."/>
            <person name="Collymore A."/>
            <person name="Cooke P."/>
            <person name="Costello M."/>
            <person name="D'Aco K."/>
            <person name="Daza R."/>
            <person name="De Haan G."/>
            <person name="DeGray S."/>
            <person name="DeMaso C."/>
            <person name="Dhargay N."/>
            <person name="Dooley K."/>
            <person name="Dooley E."/>
            <person name="Doricent M."/>
            <person name="Dorje P."/>
            <person name="Dorjee K."/>
            <person name="Dupes A."/>
            <person name="Elong R."/>
            <person name="Falk J."/>
            <person name="Farina A."/>
            <person name="Faro S."/>
            <person name="Ferguson D."/>
            <person name="Fisher S."/>
            <person name="Foley C.D."/>
            <person name="Franke A."/>
            <person name="Friedrich D."/>
            <person name="Gadbois L."/>
            <person name="Gearin G."/>
            <person name="Gearin C.R."/>
            <person name="Giannoukos G."/>
            <person name="Goode T."/>
            <person name="Graham J."/>
            <person name="Grandbois E."/>
            <person name="Grewal S."/>
            <person name="Gyaltsen K."/>
            <person name="Hafez N."/>
            <person name="Hagos B."/>
            <person name="Hall J."/>
            <person name="Henson C."/>
            <person name="Hollinger A."/>
            <person name="Honan T."/>
            <person name="Huard M.D."/>
            <person name="Hughes L."/>
            <person name="Hurhula B."/>
            <person name="Husby M.E."/>
            <person name="Kamat A."/>
            <person name="Kanga B."/>
            <person name="Kashin S."/>
            <person name="Khazanovich D."/>
            <person name="Kisner P."/>
            <person name="Lance K."/>
            <person name="Lara M."/>
            <person name="Lee W."/>
            <person name="Lennon N."/>
            <person name="Letendre F."/>
            <person name="LeVine R."/>
            <person name="Lipovsky A."/>
            <person name="Liu X."/>
            <person name="Liu J."/>
            <person name="Liu S."/>
            <person name="Lokyitsang T."/>
            <person name="Lokyitsang Y."/>
            <person name="Lubonja R."/>
            <person name="Lui A."/>
            <person name="MacDonald P."/>
            <person name="Magnisalis V."/>
            <person name="Maru K."/>
            <person name="Matthews C."/>
            <person name="McCusker W."/>
            <person name="McDonough S."/>
            <person name="Mehta T."/>
            <person name="Meldrim J."/>
            <person name="Meneus L."/>
            <person name="Mihai O."/>
            <person name="Mihalev A."/>
            <person name="Mihova T."/>
            <person name="Mittelman R."/>
            <person name="Mlenga V."/>
            <person name="Montmayeur A."/>
            <person name="Mulrain L."/>
            <person name="Navidi A."/>
            <person name="Naylor J."/>
            <person name="Negash T."/>
            <person name="Nguyen T."/>
            <person name="Nguyen N."/>
            <person name="Nicol R."/>
            <person name="Norbu C."/>
            <person name="Norbu N."/>
            <person name="Novod N."/>
            <person name="O'Neill B."/>
            <person name="Osman S."/>
            <person name="Markiewicz E."/>
            <person name="Oyono O.L."/>
            <person name="Patti C."/>
            <person name="Phunkhang P."/>
            <person name="Pierre F."/>
            <person name="Priest M."/>
            <person name="Raghuraman S."/>
            <person name="Rege F."/>
            <person name="Reyes R."/>
            <person name="Rise C."/>
            <person name="Rogov P."/>
            <person name="Ross K."/>
            <person name="Ryan E."/>
            <person name="Settipalli S."/>
            <person name="Shea T."/>
            <person name="Sherpa N."/>
            <person name="Shi L."/>
            <person name="Shih D."/>
            <person name="Sparrow T."/>
            <person name="Spaulding J."/>
            <person name="Stalker J."/>
            <person name="Stange-Thomann N."/>
            <person name="Stavropoulos S."/>
            <person name="Stone C."/>
            <person name="Strader C."/>
            <person name="Tesfaye S."/>
            <person name="Thomson T."/>
            <person name="Thoulutsang Y."/>
            <person name="Thoulutsang D."/>
            <person name="Topham K."/>
            <person name="Topping I."/>
            <person name="Tsamla T."/>
            <person name="Vassiliev H."/>
            <person name="Vo A."/>
            <person name="Wangchuk T."/>
            <person name="Wangdi T."/>
            <person name="Weiand M."/>
            <person name="Wilkinson J."/>
            <person name="Wilson A."/>
            <person name="Yadav S."/>
            <person name="Young G."/>
            <person name="Yu Q."/>
            <person name="Zembek L."/>
            <person name="Zhong D."/>
            <person name="Zimmer A."/>
            <person name="Zwirko Z."/>
            <person name="Jaffe D.B."/>
            <person name="Alvarez P."/>
            <person name="Brockman W."/>
            <person name="Butler J."/>
            <person name="Chin C."/>
            <person name="Gnerre S."/>
            <person name="Grabherr M."/>
            <person name="Kleber M."/>
            <person name="Mauceli E."/>
            <person name="MacCallum I."/>
        </authorList>
    </citation>
    <scope>NUCLEOTIDE SEQUENCE [LARGE SCALE GENOMIC DNA]</scope>
    <source>
        <strain evidence="9">Tucson 15287-2541.00</strain>
    </source>
</reference>
<dbReference type="Pfam" id="PF26039">
    <property type="entry name" value="Dcst2"/>
    <property type="match status" value="1"/>
</dbReference>